<dbReference type="PANTHER" id="PTHR46623">
    <property type="entry name" value="CARBOXYMETHYLENEBUTENOLIDASE-RELATED"/>
    <property type="match status" value="1"/>
</dbReference>
<dbReference type="RefSeq" id="WP_046752333.1">
    <property type="nucleotide sequence ID" value="NZ_LBNO01000036.1"/>
</dbReference>
<name>A0A0M2ZKK4_9MYCO</name>
<dbReference type="SUPFAM" id="SSF53474">
    <property type="entry name" value="alpha/beta-Hydrolases"/>
    <property type="match status" value="1"/>
</dbReference>
<dbReference type="OrthoDB" id="9787933at2"/>
<dbReference type="Gene3D" id="3.10.450.50">
    <property type="match status" value="1"/>
</dbReference>
<dbReference type="STRING" id="81858.BST23_24320"/>
<proteinExistence type="predicted"/>
<comment type="caution">
    <text evidence="2">The sequence shown here is derived from an EMBL/GenBank/DDBJ whole genome shotgun (WGS) entry which is preliminary data.</text>
</comment>
<protein>
    <submittedName>
        <fullName evidence="2">Carboxymethylenebutenolidase</fullName>
    </submittedName>
</protein>
<dbReference type="InterPro" id="IPR032710">
    <property type="entry name" value="NTF2-like_dom_sf"/>
</dbReference>
<dbReference type="InterPro" id="IPR002925">
    <property type="entry name" value="Dienelactn_hydro"/>
</dbReference>
<dbReference type="SUPFAM" id="SSF54427">
    <property type="entry name" value="NTF2-like"/>
    <property type="match status" value="1"/>
</dbReference>
<dbReference type="EMBL" id="MVHP01000043">
    <property type="protein sequence ID" value="ORA59599.1"/>
    <property type="molecule type" value="Genomic_DNA"/>
</dbReference>
<gene>
    <name evidence="2" type="ORF">BST23_24320</name>
</gene>
<evidence type="ECO:0000259" key="1">
    <source>
        <dbReference type="Pfam" id="PF01738"/>
    </source>
</evidence>
<dbReference type="AlphaFoldDB" id="A0A0M2ZKK4"/>
<dbReference type="InterPro" id="IPR051049">
    <property type="entry name" value="Dienelactone_hydrolase-like"/>
</dbReference>
<dbReference type="InterPro" id="IPR029058">
    <property type="entry name" value="AB_hydrolase_fold"/>
</dbReference>
<feature type="domain" description="Dienelactone hydrolase" evidence="1">
    <location>
        <begin position="16"/>
        <end position="228"/>
    </location>
</feature>
<accession>A0A1A0Q5Y1</accession>
<organism evidence="2 3">
    <name type="scientific">Mycolicibacterium elephantis</name>
    <dbReference type="NCBI Taxonomy" id="81858"/>
    <lineage>
        <taxon>Bacteria</taxon>
        <taxon>Bacillati</taxon>
        <taxon>Actinomycetota</taxon>
        <taxon>Actinomycetes</taxon>
        <taxon>Mycobacteriales</taxon>
        <taxon>Mycobacteriaceae</taxon>
        <taxon>Mycolicibacterium</taxon>
    </lineage>
</organism>
<evidence type="ECO:0000313" key="2">
    <source>
        <dbReference type="EMBL" id="ORA59599.1"/>
    </source>
</evidence>
<sequence length="412" mass="45626">MAKYIAVKTKSGDTYDAYLAEPEQGSGPGLVLLQEIFGVNDYMRDMADRFAQEGYVVIVPDLFWRSERRVELGYDEAGVARGLQLAGELDFALAVEDIGDAVSTLRASPNHAGGVGVLGYCMGGLLAYLSALQLKIDCAISYYGVGVHEYLDRAATLQVPMVFHLAELDAFCPEPARRAIRNAFIGDDRVRVFEYPEVDHAFATHGRDSFDPVSTAMAYSRSLELLRQSIGPRYDLSALWDQHIYHEFVTRDVPATMATMIQEPYVNHVPTLTGGVGKKDLSRFYANHFVHANPSDMRAIPISRTVGADRIVEEQVLCFTHDREIDWMLPGVAPTGRYVEIPMVAVVTFRGDKLYNEHIYWDQASVLAQIGLLDPSGLPVAGIEQSRKLLDKTLPSNEFISNWATMAPAPTA</sequence>
<dbReference type="PANTHER" id="PTHR46623:SF6">
    <property type="entry name" value="ALPHA_BETA-HYDROLASES SUPERFAMILY PROTEIN"/>
    <property type="match status" value="1"/>
</dbReference>
<dbReference type="Proteomes" id="UP000192772">
    <property type="component" value="Unassembled WGS sequence"/>
</dbReference>
<dbReference type="Pfam" id="PF01738">
    <property type="entry name" value="DLH"/>
    <property type="match status" value="1"/>
</dbReference>
<evidence type="ECO:0000313" key="3">
    <source>
        <dbReference type="Proteomes" id="UP000192772"/>
    </source>
</evidence>
<accession>A0A0M2ZKK4</accession>
<dbReference type="GO" id="GO:0016787">
    <property type="term" value="F:hydrolase activity"/>
    <property type="evidence" value="ECO:0007669"/>
    <property type="project" value="InterPro"/>
</dbReference>
<reference evidence="2 3" key="1">
    <citation type="submission" date="2017-02" db="EMBL/GenBank/DDBJ databases">
        <title>The new phylogeny of genus Mycobacterium.</title>
        <authorList>
            <person name="Tortoli E."/>
            <person name="Trovato A."/>
            <person name="Cirillo D.M."/>
        </authorList>
    </citation>
    <scope>NUCLEOTIDE SEQUENCE [LARGE SCALE GENOMIC DNA]</scope>
    <source>
        <strain evidence="2 3">FI-09383</strain>
    </source>
</reference>
<dbReference type="Gene3D" id="3.40.50.1820">
    <property type="entry name" value="alpha/beta hydrolase"/>
    <property type="match status" value="1"/>
</dbReference>